<evidence type="ECO:0000259" key="3">
    <source>
        <dbReference type="SMART" id="SM00062"/>
    </source>
</evidence>
<dbReference type="PANTHER" id="PTHR35936:SF17">
    <property type="entry name" value="ARGININE-BINDING EXTRACELLULAR PROTEIN ARTP"/>
    <property type="match status" value="1"/>
</dbReference>
<accession>A0A9D1WUQ0</accession>
<dbReference type="EMBL" id="DXEM01000015">
    <property type="protein sequence ID" value="HIX67473.1"/>
    <property type="molecule type" value="Genomic_DNA"/>
</dbReference>
<sequence length="254" mass="27825">MRKFLTAALTGVLAATMLFAGCGKKEEASDGGKIPEKIVVGTNAEFPPFEFVNDDGDVDGFDMAVMKEVGKRIGSDVEIKNMEFKSLIGSMESGNLDVIAAGMTVTEERERKVDFTDSYYTAKQYVIQKENGDIKKAEDLEGLTIAVQEGTTGDLLATDEIKDSNVKRFKKGVDAVMDLKKGGSDVVIIDSNPAQEFIKANEGLELVKDLFEDEKYAFAVQKDNAKLKDAINDALDEMKDDGTFDKLVKEYIGQ</sequence>
<feature type="domain" description="Solute-binding protein family 3/N-terminal" evidence="3">
    <location>
        <begin position="37"/>
        <end position="253"/>
    </location>
</feature>
<feature type="chain" id="PRO_5038491890" evidence="2">
    <location>
        <begin position="21"/>
        <end position="254"/>
    </location>
</feature>
<dbReference type="SUPFAM" id="SSF53850">
    <property type="entry name" value="Periplasmic binding protein-like II"/>
    <property type="match status" value="1"/>
</dbReference>
<dbReference type="PROSITE" id="PS51257">
    <property type="entry name" value="PROKAR_LIPOPROTEIN"/>
    <property type="match status" value="1"/>
</dbReference>
<evidence type="ECO:0000256" key="2">
    <source>
        <dbReference type="SAM" id="SignalP"/>
    </source>
</evidence>
<evidence type="ECO:0000256" key="1">
    <source>
        <dbReference type="ARBA" id="ARBA00022729"/>
    </source>
</evidence>
<keyword evidence="1 2" id="KW-0732">Signal</keyword>
<reference evidence="4" key="1">
    <citation type="journal article" date="2021" name="PeerJ">
        <title>Extensive microbial diversity within the chicken gut microbiome revealed by metagenomics and culture.</title>
        <authorList>
            <person name="Gilroy R."/>
            <person name="Ravi A."/>
            <person name="Getino M."/>
            <person name="Pursley I."/>
            <person name="Horton D.L."/>
            <person name="Alikhan N.F."/>
            <person name="Baker D."/>
            <person name="Gharbi K."/>
            <person name="Hall N."/>
            <person name="Watson M."/>
            <person name="Adriaenssens E.M."/>
            <person name="Foster-Nyarko E."/>
            <person name="Jarju S."/>
            <person name="Secka A."/>
            <person name="Antonio M."/>
            <person name="Oren A."/>
            <person name="Chaudhuri R.R."/>
            <person name="La Ragione R."/>
            <person name="Hildebrand F."/>
            <person name="Pallen M.J."/>
        </authorList>
    </citation>
    <scope>NUCLEOTIDE SEQUENCE</scope>
    <source>
        <strain evidence="4">CHK191-13928</strain>
    </source>
</reference>
<dbReference type="CDD" id="cd13624">
    <property type="entry name" value="PBP2_Arg_Lys_His"/>
    <property type="match status" value="1"/>
</dbReference>
<dbReference type="Pfam" id="PF00497">
    <property type="entry name" value="SBP_bac_3"/>
    <property type="match status" value="1"/>
</dbReference>
<evidence type="ECO:0000313" key="5">
    <source>
        <dbReference type="Proteomes" id="UP000886721"/>
    </source>
</evidence>
<dbReference type="Gene3D" id="3.40.190.10">
    <property type="entry name" value="Periplasmic binding protein-like II"/>
    <property type="match status" value="2"/>
</dbReference>
<evidence type="ECO:0000313" key="4">
    <source>
        <dbReference type="EMBL" id="HIX67473.1"/>
    </source>
</evidence>
<proteinExistence type="predicted"/>
<protein>
    <submittedName>
        <fullName evidence="4">Basic amino acid ABC transporter substrate-binding protein</fullName>
    </submittedName>
</protein>
<feature type="signal peptide" evidence="2">
    <location>
        <begin position="1"/>
        <end position="20"/>
    </location>
</feature>
<dbReference type="PANTHER" id="PTHR35936">
    <property type="entry name" value="MEMBRANE-BOUND LYTIC MUREIN TRANSGLYCOSYLASE F"/>
    <property type="match status" value="1"/>
</dbReference>
<dbReference type="AlphaFoldDB" id="A0A9D1WUQ0"/>
<comment type="caution">
    <text evidence="4">The sequence shown here is derived from an EMBL/GenBank/DDBJ whole genome shotgun (WGS) entry which is preliminary data.</text>
</comment>
<gene>
    <name evidence="4" type="ORF">H9735_05010</name>
</gene>
<organism evidence="4 5">
    <name type="scientific">Candidatus Anaerostipes excrementavium</name>
    <dbReference type="NCBI Taxonomy" id="2838463"/>
    <lineage>
        <taxon>Bacteria</taxon>
        <taxon>Bacillati</taxon>
        <taxon>Bacillota</taxon>
        <taxon>Clostridia</taxon>
        <taxon>Lachnospirales</taxon>
        <taxon>Lachnospiraceae</taxon>
        <taxon>Anaerostipes</taxon>
    </lineage>
</organism>
<dbReference type="Proteomes" id="UP000886721">
    <property type="component" value="Unassembled WGS sequence"/>
</dbReference>
<name>A0A9D1WUQ0_9FIRM</name>
<dbReference type="InterPro" id="IPR001638">
    <property type="entry name" value="Solute-binding_3/MltF_N"/>
</dbReference>
<reference evidence="4" key="2">
    <citation type="submission" date="2021-04" db="EMBL/GenBank/DDBJ databases">
        <authorList>
            <person name="Gilroy R."/>
        </authorList>
    </citation>
    <scope>NUCLEOTIDE SEQUENCE</scope>
    <source>
        <strain evidence="4">CHK191-13928</strain>
    </source>
</reference>
<dbReference type="SMART" id="SM00062">
    <property type="entry name" value="PBPb"/>
    <property type="match status" value="1"/>
</dbReference>